<keyword evidence="10" id="KW-1185">Reference proteome</keyword>
<dbReference type="CDD" id="cd02947">
    <property type="entry name" value="TRX_family"/>
    <property type="match status" value="1"/>
</dbReference>
<dbReference type="PROSITE" id="PS51352">
    <property type="entry name" value="THIOREDOXIN_2"/>
    <property type="match status" value="1"/>
</dbReference>
<dbReference type="PANTHER" id="PTHR43601:SF9">
    <property type="entry name" value="THIOREDOXIN-LIKE 1-1, CHLOROPLASTIC"/>
    <property type="match status" value="1"/>
</dbReference>
<dbReference type="FunFam" id="3.40.30.10:FF:000199">
    <property type="entry name" value="Thioredoxin-like 1-2, chloroplastic"/>
    <property type="match status" value="1"/>
</dbReference>
<keyword evidence="4" id="KW-1015">Disulfide bond</keyword>
<evidence type="ECO:0000256" key="6">
    <source>
        <dbReference type="ARBA" id="ARBA00056742"/>
    </source>
</evidence>
<reference evidence="8" key="1">
    <citation type="submission" date="2021-03" db="EMBL/GenBank/DDBJ databases">
        <authorList>
            <consortium name="Genoscope - CEA"/>
            <person name="William W."/>
        </authorList>
    </citation>
    <scope>NUCLEOTIDE SEQUENCE</scope>
    <source>
        <strain evidence="8">Doubled-haploid Pahang</strain>
    </source>
</reference>
<dbReference type="FunCoup" id="A0A804K9H7">
    <property type="interactions" value="309"/>
</dbReference>
<dbReference type="InterPro" id="IPR036249">
    <property type="entry name" value="Thioredoxin-like_sf"/>
</dbReference>
<dbReference type="PANTHER" id="PTHR43601">
    <property type="entry name" value="THIOREDOXIN, MITOCHONDRIAL"/>
    <property type="match status" value="1"/>
</dbReference>
<proteinExistence type="inferred from homology"/>
<evidence type="ECO:0000256" key="5">
    <source>
        <dbReference type="ARBA" id="ARBA00023284"/>
    </source>
</evidence>
<dbReference type="Gramene" id="Ma08_t22250.1">
    <property type="protein sequence ID" value="Ma08_p22250.1"/>
    <property type="gene ID" value="Ma08_g22250"/>
</dbReference>
<protein>
    <submittedName>
        <fullName evidence="8">(wild Malaysian banana) hypothetical protein</fullName>
    </submittedName>
</protein>
<evidence type="ECO:0000256" key="1">
    <source>
        <dbReference type="ARBA" id="ARBA00008987"/>
    </source>
</evidence>
<dbReference type="GO" id="GO:0045454">
    <property type="term" value="P:cell redox homeostasis"/>
    <property type="evidence" value="ECO:0000318"/>
    <property type="project" value="GO_Central"/>
</dbReference>
<evidence type="ECO:0000313" key="10">
    <source>
        <dbReference type="Proteomes" id="UP000012960"/>
    </source>
</evidence>
<reference evidence="9" key="2">
    <citation type="submission" date="2021-05" db="UniProtKB">
        <authorList>
            <consortium name="EnsemblPlants"/>
        </authorList>
    </citation>
    <scope>IDENTIFICATION</scope>
    <source>
        <strain evidence="9">subsp. malaccensis</strain>
    </source>
</reference>
<keyword evidence="5" id="KW-0676">Redox-active center</keyword>
<dbReference type="Pfam" id="PF00085">
    <property type="entry name" value="Thioredoxin"/>
    <property type="match status" value="1"/>
</dbReference>
<dbReference type="Proteomes" id="UP000012960">
    <property type="component" value="Unplaced"/>
</dbReference>
<evidence type="ECO:0000259" key="7">
    <source>
        <dbReference type="PROSITE" id="PS51352"/>
    </source>
</evidence>
<keyword evidence="3" id="KW-0249">Electron transport</keyword>
<dbReference type="Gene3D" id="3.40.30.10">
    <property type="entry name" value="Glutaredoxin"/>
    <property type="match status" value="1"/>
</dbReference>
<keyword evidence="2" id="KW-0813">Transport</keyword>
<dbReference type="EnsemblPlants" id="Ma08_t22250.1">
    <property type="protein sequence ID" value="Ma08_p22250.1"/>
    <property type="gene ID" value="Ma08_g22250"/>
</dbReference>
<evidence type="ECO:0000313" key="8">
    <source>
        <dbReference type="EMBL" id="CAG1832384.1"/>
    </source>
</evidence>
<evidence type="ECO:0000313" key="9">
    <source>
        <dbReference type="EnsemblPlants" id="Ma08_p22250.1"/>
    </source>
</evidence>
<feature type="domain" description="Thioredoxin" evidence="7">
    <location>
        <begin position="23"/>
        <end position="192"/>
    </location>
</feature>
<dbReference type="GO" id="GO:0009507">
    <property type="term" value="C:chloroplast"/>
    <property type="evidence" value="ECO:0000318"/>
    <property type="project" value="GO_Central"/>
</dbReference>
<evidence type="ECO:0000256" key="2">
    <source>
        <dbReference type="ARBA" id="ARBA00022448"/>
    </source>
</evidence>
<evidence type="ECO:0000256" key="3">
    <source>
        <dbReference type="ARBA" id="ARBA00022982"/>
    </source>
</evidence>
<gene>
    <name evidence="8" type="ORF">GSMUA_83040.1</name>
</gene>
<dbReference type="AlphaFoldDB" id="A0A804K9H7"/>
<name>A0A804K9H7_MUSAM</name>
<dbReference type="InterPro" id="IPR013766">
    <property type="entry name" value="Thioredoxin_domain"/>
</dbReference>
<accession>A0A804K9H7</accession>
<organism evidence="9 10">
    <name type="scientific">Musa acuminata subsp. malaccensis</name>
    <name type="common">Wild banana</name>
    <name type="synonym">Musa malaccensis</name>
    <dbReference type="NCBI Taxonomy" id="214687"/>
    <lineage>
        <taxon>Eukaryota</taxon>
        <taxon>Viridiplantae</taxon>
        <taxon>Streptophyta</taxon>
        <taxon>Embryophyta</taxon>
        <taxon>Tracheophyta</taxon>
        <taxon>Spermatophyta</taxon>
        <taxon>Magnoliopsida</taxon>
        <taxon>Liliopsida</taxon>
        <taxon>Zingiberales</taxon>
        <taxon>Musaceae</taxon>
        <taxon>Musa</taxon>
    </lineage>
</organism>
<comment type="function">
    <text evidence="6">Probable thiol-disulfide oxidoreductase that may participate in various redox reactions.</text>
</comment>
<sequence length="266" mass="29155">MAELLAQRCFLSSSSGHASLSRSREQRKSPAFVALRRSGFHGRTLALGAPRGKLLRGRVSSVPVQMTPSIGKSLKWWEKGLQANMKEIESAQDLVDSLLNAGDKLVIVDFFSSGCGGCRALHPKICQFAEKNPNVLFLQINYEKLKSMCYSLHVHVLPFFRFYRGAHGRLGSFSCTNATIKKFKDALAKHSTDRCSLGPAKGLEESELLALAANTDLSFNYAKMPSLFPSPDDVAERARASPKFPVLATLSDTQDSEDKAMVTAGR</sequence>
<evidence type="ECO:0000256" key="4">
    <source>
        <dbReference type="ARBA" id="ARBA00023157"/>
    </source>
</evidence>
<dbReference type="SUPFAM" id="SSF52833">
    <property type="entry name" value="Thioredoxin-like"/>
    <property type="match status" value="1"/>
</dbReference>
<comment type="similarity">
    <text evidence="1">Belongs to the thioredoxin family.</text>
</comment>
<dbReference type="OMA" id="PKICQFS"/>
<dbReference type="OrthoDB" id="2121326at2759"/>
<dbReference type="EMBL" id="HG996472">
    <property type="protein sequence ID" value="CAG1832384.1"/>
    <property type="molecule type" value="Genomic_DNA"/>
</dbReference>